<feature type="domain" description="D-galactarate/Altronate dehydratase second" evidence="4">
    <location>
        <begin position="22"/>
        <end position="147"/>
    </location>
</feature>
<dbReference type="InterPro" id="IPR052172">
    <property type="entry name" value="UxaA_altronate/galactarate_dh"/>
</dbReference>
<evidence type="ECO:0000259" key="5">
    <source>
        <dbReference type="Pfam" id="PF20629"/>
    </source>
</evidence>
<dbReference type="Pfam" id="PF20629">
    <property type="entry name" value="GD_AH_C"/>
    <property type="match status" value="1"/>
</dbReference>
<name>A0ABD5ZWV5_9EURY</name>
<feature type="domain" description="D-galactarate/Altronate dehydratase C-terminal" evidence="5">
    <location>
        <begin position="257"/>
        <end position="376"/>
    </location>
</feature>
<keyword evidence="2" id="KW-0456">Lyase</keyword>
<dbReference type="GeneID" id="96953446"/>
<dbReference type="PANTHER" id="PTHR30536:SF5">
    <property type="entry name" value="ALTRONATE DEHYDRATASE"/>
    <property type="match status" value="1"/>
</dbReference>
<reference evidence="6 7" key="1">
    <citation type="journal article" date="2019" name="Int. J. Syst. Evol. Microbiol.">
        <title>The Global Catalogue of Microorganisms (GCM) 10K type strain sequencing project: providing services to taxonomists for standard genome sequencing and annotation.</title>
        <authorList>
            <consortium name="The Broad Institute Genomics Platform"/>
            <consortium name="The Broad Institute Genome Sequencing Center for Infectious Disease"/>
            <person name="Wu L."/>
            <person name="Ma J."/>
        </authorList>
    </citation>
    <scope>NUCLEOTIDE SEQUENCE [LARGE SCALE GENOMIC DNA]</scope>
    <source>
        <strain evidence="6 7">GX21</strain>
    </source>
</reference>
<dbReference type="GO" id="GO:0016787">
    <property type="term" value="F:hydrolase activity"/>
    <property type="evidence" value="ECO:0007669"/>
    <property type="project" value="UniProtKB-KW"/>
</dbReference>
<protein>
    <submittedName>
        <fullName evidence="6">UxaA family hydrolase</fullName>
    </submittedName>
</protein>
<feature type="region of interest" description="Disordered" evidence="3">
    <location>
        <begin position="1"/>
        <end position="26"/>
    </location>
</feature>
<dbReference type="GO" id="GO:0016829">
    <property type="term" value="F:lyase activity"/>
    <property type="evidence" value="ECO:0007669"/>
    <property type="project" value="UniProtKB-KW"/>
</dbReference>
<dbReference type="EMBL" id="JBHTAT010000001">
    <property type="protein sequence ID" value="MFC7255103.1"/>
    <property type="molecule type" value="Genomic_DNA"/>
</dbReference>
<evidence type="ECO:0000256" key="3">
    <source>
        <dbReference type="SAM" id="MobiDB-lite"/>
    </source>
</evidence>
<comment type="similarity">
    <text evidence="1">Belongs to the UxaA family.</text>
</comment>
<evidence type="ECO:0000259" key="4">
    <source>
        <dbReference type="Pfam" id="PF04295"/>
    </source>
</evidence>
<dbReference type="InterPro" id="IPR007392">
    <property type="entry name" value="GD_AH_second"/>
</dbReference>
<sequence>MSATGDGPDGESADRDPLSFEGYERPGGSVGVRDRVLVLPSVICSHMVADRIADRVDGAVSAPHDHGCAQIGSDNEQTERTFLGVARNPNVAGTLVVGLGCEHVQSDAVAAQLDDLGVPVRELSIQGVGGTDPTIERGAEAARDLRETTRAGSTAADASDLTLGIVCTDLAEGTVETAAPLVGALAETVTAAGGRVVAAGIEPLLADPDAARAAASGDAAEAVDDLLARHEGHPAKTRTVERAARAQPFAATTRAWGEGPIRDVLAYGEPATHDRGLAVVDAPSQFTEAATGLVAAGAQVVVHVTDEGVPTGHPLAPVVKVSGNEATCEALADDIDVDATTATAVDLRERVGDVLRGGQSRTEAHGVTDFAITRVGPSM</sequence>
<accession>A0ABD5ZWV5</accession>
<gene>
    <name evidence="6" type="ORF">ACFQKE_07315</name>
</gene>
<proteinExistence type="inferred from homology"/>
<dbReference type="PANTHER" id="PTHR30536">
    <property type="entry name" value="ALTRONATE/GALACTARATE DEHYDRATASE"/>
    <property type="match status" value="1"/>
</dbReference>
<feature type="compositionally biased region" description="Basic and acidic residues" evidence="3">
    <location>
        <begin position="12"/>
        <end position="24"/>
    </location>
</feature>
<dbReference type="InterPro" id="IPR048332">
    <property type="entry name" value="GD_AH_C"/>
</dbReference>
<dbReference type="RefSeq" id="WP_379703312.1">
    <property type="nucleotide sequence ID" value="NZ_JBHTAT010000001.1"/>
</dbReference>
<comment type="caution">
    <text evidence="6">The sequence shown here is derived from an EMBL/GenBank/DDBJ whole genome shotgun (WGS) entry which is preliminary data.</text>
</comment>
<dbReference type="Proteomes" id="UP001596434">
    <property type="component" value="Unassembled WGS sequence"/>
</dbReference>
<dbReference type="Pfam" id="PF04295">
    <property type="entry name" value="GD_AH_second"/>
    <property type="match status" value="1"/>
</dbReference>
<keyword evidence="6" id="KW-0378">Hydrolase</keyword>
<organism evidence="6 7">
    <name type="scientific">Haloplanus litoreus</name>
    <dbReference type="NCBI Taxonomy" id="767515"/>
    <lineage>
        <taxon>Archaea</taxon>
        <taxon>Methanobacteriati</taxon>
        <taxon>Methanobacteriota</taxon>
        <taxon>Stenosarchaea group</taxon>
        <taxon>Halobacteria</taxon>
        <taxon>Halobacteriales</taxon>
        <taxon>Haloferacaceae</taxon>
        <taxon>Haloplanus</taxon>
    </lineage>
</organism>
<evidence type="ECO:0000256" key="2">
    <source>
        <dbReference type="ARBA" id="ARBA00023239"/>
    </source>
</evidence>
<dbReference type="AlphaFoldDB" id="A0ABD5ZWV5"/>
<evidence type="ECO:0000313" key="6">
    <source>
        <dbReference type="EMBL" id="MFC7255103.1"/>
    </source>
</evidence>
<evidence type="ECO:0000313" key="7">
    <source>
        <dbReference type="Proteomes" id="UP001596434"/>
    </source>
</evidence>
<keyword evidence="7" id="KW-1185">Reference proteome</keyword>
<evidence type="ECO:0000256" key="1">
    <source>
        <dbReference type="ARBA" id="ARBA00010986"/>
    </source>
</evidence>